<evidence type="ECO:0000256" key="4">
    <source>
        <dbReference type="ARBA" id="ARBA00023125"/>
    </source>
</evidence>
<dbReference type="Gene3D" id="1.10.8.60">
    <property type="match status" value="1"/>
</dbReference>
<evidence type="ECO:0000259" key="7">
    <source>
        <dbReference type="PROSITE" id="PS50045"/>
    </source>
</evidence>
<keyword evidence="4" id="KW-0238">DNA-binding</keyword>
<dbReference type="GO" id="GO:0005524">
    <property type="term" value="F:ATP binding"/>
    <property type="evidence" value="ECO:0007669"/>
    <property type="project" value="UniProtKB-KW"/>
</dbReference>
<dbReference type="Pfam" id="PF01590">
    <property type="entry name" value="GAF"/>
    <property type="match status" value="1"/>
</dbReference>
<dbReference type="PRINTS" id="PR01590">
    <property type="entry name" value="HTHFIS"/>
</dbReference>
<dbReference type="PROSITE" id="PS00688">
    <property type="entry name" value="SIGMA54_INTERACT_3"/>
    <property type="match status" value="1"/>
</dbReference>
<dbReference type="PANTHER" id="PTHR32071:SF57">
    <property type="entry name" value="C4-DICARBOXYLATE TRANSPORT TRANSCRIPTIONAL REGULATORY PROTEIN DCTD"/>
    <property type="match status" value="1"/>
</dbReference>
<evidence type="ECO:0000256" key="5">
    <source>
        <dbReference type="ARBA" id="ARBA00023163"/>
    </source>
</evidence>
<dbReference type="Gene3D" id="1.10.10.60">
    <property type="entry name" value="Homeodomain-like"/>
    <property type="match status" value="1"/>
</dbReference>
<dbReference type="PROSITE" id="PS00675">
    <property type="entry name" value="SIGMA54_INTERACT_1"/>
    <property type="match status" value="1"/>
</dbReference>
<organism evidence="8 9">
    <name type="scientific">Desulfitobacterium hafniense DP7</name>
    <dbReference type="NCBI Taxonomy" id="537010"/>
    <lineage>
        <taxon>Bacteria</taxon>
        <taxon>Bacillati</taxon>
        <taxon>Bacillota</taxon>
        <taxon>Clostridia</taxon>
        <taxon>Eubacteriales</taxon>
        <taxon>Desulfitobacteriaceae</taxon>
        <taxon>Desulfitobacterium</taxon>
    </lineage>
</organism>
<protein>
    <submittedName>
        <fullName evidence="8">Sigma-54 interaction domain protein</fullName>
    </submittedName>
</protein>
<dbReference type="InterPro" id="IPR003018">
    <property type="entry name" value="GAF"/>
</dbReference>
<dbReference type="SUPFAM" id="SSF55781">
    <property type="entry name" value="GAF domain-like"/>
    <property type="match status" value="1"/>
</dbReference>
<dbReference type="Pfam" id="PF02954">
    <property type="entry name" value="HTH_8"/>
    <property type="match status" value="1"/>
</dbReference>
<keyword evidence="3" id="KW-0805">Transcription regulation</keyword>
<dbReference type="Pfam" id="PF25601">
    <property type="entry name" value="AAA_lid_14"/>
    <property type="match status" value="1"/>
</dbReference>
<dbReference type="Gene3D" id="3.40.50.300">
    <property type="entry name" value="P-loop containing nucleotide triphosphate hydrolases"/>
    <property type="match status" value="1"/>
</dbReference>
<dbReference type="PATRIC" id="fig|537010.4.peg.4994"/>
<dbReference type="InterPro" id="IPR009057">
    <property type="entry name" value="Homeodomain-like_sf"/>
</dbReference>
<dbReference type="PROSITE" id="PS50045">
    <property type="entry name" value="SIGMA54_INTERACT_4"/>
    <property type="match status" value="1"/>
</dbReference>
<name>G9XWJ3_DESHA</name>
<dbReference type="Proteomes" id="UP000004416">
    <property type="component" value="Unassembled WGS sequence"/>
</dbReference>
<evidence type="ECO:0000256" key="1">
    <source>
        <dbReference type="ARBA" id="ARBA00022741"/>
    </source>
</evidence>
<keyword evidence="1" id="KW-0547">Nucleotide-binding</keyword>
<sequence length="756" mass="84541">MRIALNRLGRTIMRDELFESFPFGIIRIDSANKIQRMNYYAKQLTHALDQESLETLLTLKPKNDITTWSVANHQIALNVELFMVSGDSNRLLLLGLEPNFTSSLPPQFERALEDLTTDPEEIVLRIVTMISEATSFERFDLVRVNPQLRKYSYAYSIGLEIEGSIYAPYSQIRKTGLGWILETEAPQLSSSLQPEGFSFSEDPMLYRTGFRSALRVPILFGHEVIGAILLGGTKALQFEIEDAYLISQISRHFSQAFYHSGIIQERSYQAMATSAFLHSMAENLKDDHILDFLNDYCIQLQIATQLESIYLCLLDQTHQQQKLLVSAGRKFPQKNEWKPLDKEIAAMLQAKSIVCYSLVHTSIQNTDELLNQGFTSTLYAPIEHRETIVAALVAAAMDEKASSPYMSGLFKVATEQLSSVVARLPNAPGAVPEPNSSRQLPKPTRKDRLQDQETSGFSRIIGSSRIMQDTLQNAARAAQYDFPILITGETGTGKELLAKAIHQSSQVAQGPFIVVNSAAIPANLLESELFGYQEGAFSGGVKGGKPGKILLANRGTLFLDEIGELSPELQAKLLRVIQEQEIEPLGAIKPIPIKVRILSATHRDLSSMVEQGEFREDLLYRLNSIEIKIPPLRERGQDILELAEHMLQFLAQSHDTPEKTLSPGAQDLFLKYTWPGNIRQLQNIINRLYVFAEGSTIHTQDLPPDLRVAETDKGHSEKEEIAGLLAEFGGNKTALAQYLGITRTGLWKKLKRLGLQ</sequence>
<keyword evidence="2" id="KW-0067">ATP-binding</keyword>
<dbReference type="Pfam" id="PF00158">
    <property type="entry name" value="Sigma54_activat"/>
    <property type="match status" value="1"/>
</dbReference>
<dbReference type="AlphaFoldDB" id="G9XWJ3"/>
<gene>
    <name evidence="8" type="ORF">HMPREF0322_05360</name>
</gene>
<evidence type="ECO:0000256" key="2">
    <source>
        <dbReference type="ARBA" id="ARBA00022840"/>
    </source>
</evidence>
<dbReference type="GO" id="GO:0043565">
    <property type="term" value="F:sequence-specific DNA binding"/>
    <property type="evidence" value="ECO:0007669"/>
    <property type="project" value="InterPro"/>
</dbReference>
<accession>G9XWJ3</accession>
<dbReference type="InterPro" id="IPR058031">
    <property type="entry name" value="AAA_lid_NorR"/>
</dbReference>
<dbReference type="PANTHER" id="PTHR32071">
    <property type="entry name" value="TRANSCRIPTIONAL REGULATORY PROTEIN"/>
    <property type="match status" value="1"/>
</dbReference>
<keyword evidence="5" id="KW-0804">Transcription</keyword>
<dbReference type="HOGENOM" id="CLU_000445_8_4_9"/>
<evidence type="ECO:0000313" key="8">
    <source>
        <dbReference type="EMBL" id="EHL04073.1"/>
    </source>
</evidence>
<dbReference type="SMART" id="SM00382">
    <property type="entry name" value="AAA"/>
    <property type="match status" value="1"/>
</dbReference>
<proteinExistence type="predicted"/>
<feature type="region of interest" description="Disordered" evidence="6">
    <location>
        <begin position="425"/>
        <end position="454"/>
    </location>
</feature>
<feature type="domain" description="Sigma-54 factor interaction" evidence="7">
    <location>
        <begin position="460"/>
        <end position="690"/>
    </location>
</feature>
<dbReference type="InterPro" id="IPR003593">
    <property type="entry name" value="AAA+_ATPase"/>
</dbReference>
<dbReference type="InterPro" id="IPR029016">
    <property type="entry name" value="GAF-like_dom_sf"/>
</dbReference>
<dbReference type="InterPro" id="IPR002078">
    <property type="entry name" value="Sigma_54_int"/>
</dbReference>
<dbReference type="InterPro" id="IPR025944">
    <property type="entry name" value="Sigma_54_int_dom_CS"/>
</dbReference>
<evidence type="ECO:0000256" key="3">
    <source>
        <dbReference type="ARBA" id="ARBA00023015"/>
    </source>
</evidence>
<dbReference type="FunFam" id="3.40.50.300:FF:000006">
    <property type="entry name" value="DNA-binding transcriptional regulator NtrC"/>
    <property type="match status" value="1"/>
</dbReference>
<evidence type="ECO:0000256" key="6">
    <source>
        <dbReference type="SAM" id="MobiDB-lite"/>
    </source>
</evidence>
<dbReference type="SUPFAM" id="SSF46689">
    <property type="entry name" value="Homeodomain-like"/>
    <property type="match status" value="1"/>
</dbReference>
<dbReference type="SUPFAM" id="SSF52540">
    <property type="entry name" value="P-loop containing nucleoside triphosphate hydrolases"/>
    <property type="match status" value="1"/>
</dbReference>
<dbReference type="InterPro" id="IPR025662">
    <property type="entry name" value="Sigma_54_int_dom_ATP-bd_1"/>
</dbReference>
<evidence type="ECO:0000313" key="9">
    <source>
        <dbReference type="Proteomes" id="UP000004416"/>
    </source>
</evidence>
<dbReference type="GO" id="GO:0006355">
    <property type="term" value="P:regulation of DNA-templated transcription"/>
    <property type="evidence" value="ECO:0007669"/>
    <property type="project" value="InterPro"/>
</dbReference>
<dbReference type="InterPro" id="IPR027417">
    <property type="entry name" value="P-loop_NTPase"/>
</dbReference>
<dbReference type="EMBL" id="AFZX01000139">
    <property type="protein sequence ID" value="EHL04073.1"/>
    <property type="molecule type" value="Genomic_DNA"/>
</dbReference>
<comment type="caution">
    <text evidence="8">The sequence shown here is derived from an EMBL/GenBank/DDBJ whole genome shotgun (WGS) entry which is preliminary data.</text>
</comment>
<dbReference type="CDD" id="cd00009">
    <property type="entry name" value="AAA"/>
    <property type="match status" value="1"/>
</dbReference>
<dbReference type="InterPro" id="IPR002197">
    <property type="entry name" value="HTH_Fis"/>
</dbReference>
<reference evidence="8 9" key="1">
    <citation type="submission" date="2011-08" db="EMBL/GenBank/DDBJ databases">
        <authorList>
            <person name="Weinstock G."/>
            <person name="Sodergren E."/>
            <person name="Clifton S."/>
            <person name="Fulton L."/>
            <person name="Fulton B."/>
            <person name="Courtney L."/>
            <person name="Fronick C."/>
            <person name="Harrison M."/>
            <person name="Strong C."/>
            <person name="Farmer C."/>
            <person name="Delahaunty K."/>
            <person name="Markovic C."/>
            <person name="Hall O."/>
            <person name="Minx P."/>
            <person name="Tomlinson C."/>
            <person name="Mitreva M."/>
            <person name="Hou S."/>
            <person name="Chen J."/>
            <person name="Wollam A."/>
            <person name="Pepin K.H."/>
            <person name="Johnson M."/>
            <person name="Bhonagiri V."/>
            <person name="Zhang X."/>
            <person name="Suruliraj S."/>
            <person name="Warren W."/>
            <person name="Chinwalla A."/>
            <person name="Mardis E.R."/>
            <person name="Wilson R.K."/>
        </authorList>
    </citation>
    <scope>NUCLEOTIDE SEQUENCE [LARGE SCALE GENOMIC DNA]</scope>
    <source>
        <strain evidence="8 9">DP7</strain>
    </source>
</reference>
<dbReference type="Gene3D" id="3.30.450.40">
    <property type="match status" value="1"/>
</dbReference>
<dbReference type="SMART" id="SM00065">
    <property type="entry name" value="GAF"/>
    <property type="match status" value="1"/>
</dbReference>